<organism evidence="4 5">
    <name type="scientific">Acidicapsa dinghuensis</name>
    <dbReference type="NCBI Taxonomy" id="2218256"/>
    <lineage>
        <taxon>Bacteria</taxon>
        <taxon>Pseudomonadati</taxon>
        <taxon>Acidobacteriota</taxon>
        <taxon>Terriglobia</taxon>
        <taxon>Terriglobales</taxon>
        <taxon>Acidobacteriaceae</taxon>
        <taxon>Acidicapsa</taxon>
    </lineage>
</organism>
<keyword evidence="1" id="KW-0808">Transferase</keyword>
<dbReference type="PANTHER" id="PTHR43420:SF3">
    <property type="entry name" value="N-ACETYLTRANSFERASE DOMAIN-CONTAINING PROTEIN"/>
    <property type="match status" value="1"/>
</dbReference>
<dbReference type="InterPro" id="IPR000182">
    <property type="entry name" value="GNAT_dom"/>
</dbReference>
<gene>
    <name evidence="4" type="ORF">ACFPT7_24750</name>
</gene>
<dbReference type="Pfam" id="PF08445">
    <property type="entry name" value="FR47"/>
    <property type="match status" value="1"/>
</dbReference>
<dbReference type="InterPro" id="IPR016181">
    <property type="entry name" value="Acyl_CoA_acyltransferase"/>
</dbReference>
<dbReference type="PANTHER" id="PTHR43420">
    <property type="entry name" value="ACETYLTRANSFERASE"/>
    <property type="match status" value="1"/>
</dbReference>
<evidence type="ECO:0000256" key="1">
    <source>
        <dbReference type="ARBA" id="ARBA00022679"/>
    </source>
</evidence>
<reference evidence="5" key="1">
    <citation type="journal article" date="2019" name="Int. J. Syst. Evol. Microbiol.">
        <title>The Global Catalogue of Microorganisms (GCM) 10K type strain sequencing project: providing services to taxonomists for standard genome sequencing and annotation.</title>
        <authorList>
            <consortium name="The Broad Institute Genomics Platform"/>
            <consortium name="The Broad Institute Genome Sequencing Center for Infectious Disease"/>
            <person name="Wu L."/>
            <person name="Ma J."/>
        </authorList>
    </citation>
    <scope>NUCLEOTIDE SEQUENCE [LARGE SCALE GENOMIC DNA]</scope>
    <source>
        <strain evidence="5">JCM 4087</strain>
    </source>
</reference>
<evidence type="ECO:0000313" key="4">
    <source>
        <dbReference type="EMBL" id="MFC5865538.1"/>
    </source>
</evidence>
<keyword evidence="5" id="KW-1185">Reference proteome</keyword>
<comment type="caution">
    <text evidence="4">The sequence shown here is derived from an EMBL/GenBank/DDBJ whole genome shotgun (WGS) entry which is preliminary data.</text>
</comment>
<dbReference type="CDD" id="cd04301">
    <property type="entry name" value="NAT_SF"/>
    <property type="match status" value="1"/>
</dbReference>
<dbReference type="PROSITE" id="PS51186">
    <property type="entry name" value="GNAT"/>
    <property type="match status" value="1"/>
</dbReference>
<dbReference type="InterPro" id="IPR013653">
    <property type="entry name" value="GCN5-like_dom"/>
</dbReference>
<feature type="domain" description="N-acetyltransferase" evidence="3">
    <location>
        <begin position="102"/>
        <end position="234"/>
    </location>
</feature>
<proteinExistence type="predicted"/>
<evidence type="ECO:0000313" key="5">
    <source>
        <dbReference type="Proteomes" id="UP001596091"/>
    </source>
</evidence>
<evidence type="ECO:0000256" key="2">
    <source>
        <dbReference type="ARBA" id="ARBA00023315"/>
    </source>
</evidence>
<name>A0ABW1EQ47_9BACT</name>
<keyword evidence="2" id="KW-0012">Acyltransferase</keyword>
<sequence>MDLSEKLLDNPIWNSLRTHLAYFSEGGELARRFQAKIGPLAGLKEQSTEAYAELRSLLKSGEYGVLFLADEPRLPEGWKLLKHGRGDQMICRKTLPVPLTGFEIVPLGPNDVPEMLSLTQLTDPGPFRERTIELGAFFGVRQNGRLAAMAGQRLSMPGFVEVSGVCTHPDFRGHGYAQALVAYVTALIQRRGDTPILHVYSKNDSAIRVYERLGYTRRWSAHVAVITPLFEGQQ</sequence>
<dbReference type="Proteomes" id="UP001596091">
    <property type="component" value="Unassembled WGS sequence"/>
</dbReference>
<dbReference type="Gene3D" id="3.40.630.30">
    <property type="match status" value="1"/>
</dbReference>
<evidence type="ECO:0000259" key="3">
    <source>
        <dbReference type="PROSITE" id="PS51186"/>
    </source>
</evidence>
<protein>
    <submittedName>
        <fullName evidence="4">GNAT family N-acetyltransferase</fullName>
    </submittedName>
</protein>
<dbReference type="RefSeq" id="WP_263341748.1">
    <property type="nucleotide sequence ID" value="NZ_JAGSYH010000008.1"/>
</dbReference>
<dbReference type="SUPFAM" id="SSF55729">
    <property type="entry name" value="Acyl-CoA N-acyltransferases (Nat)"/>
    <property type="match status" value="1"/>
</dbReference>
<dbReference type="InterPro" id="IPR050680">
    <property type="entry name" value="YpeA/RimI_acetyltransf"/>
</dbReference>
<dbReference type="EMBL" id="JBHSPH010000020">
    <property type="protein sequence ID" value="MFC5865538.1"/>
    <property type="molecule type" value="Genomic_DNA"/>
</dbReference>
<accession>A0ABW1EQ47</accession>